<dbReference type="Proteomes" id="UP000242146">
    <property type="component" value="Unassembled WGS sequence"/>
</dbReference>
<name>A0A1X2GSU2_9FUNG</name>
<dbReference type="AlphaFoldDB" id="A0A1X2GSU2"/>
<organism evidence="3 4">
    <name type="scientific">Hesseltinella vesiculosa</name>
    <dbReference type="NCBI Taxonomy" id="101127"/>
    <lineage>
        <taxon>Eukaryota</taxon>
        <taxon>Fungi</taxon>
        <taxon>Fungi incertae sedis</taxon>
        <taxon>Mucoromycota</taxon>
        <taxon>Mucoromycotina</taxon>
        <taxon>Mucoromycetes</taxon>
        <taxon>Mucorales</taxon>
        <taxon>Cunninghamellaceae</taxon>
        <taxon>Hesseltinella</taxon>
    </lineage>
</organism>
<evidence type="ECO:0000313" key="4">
    <source>
        <dbReference type="Proteomes" id="UP000242146"/>
    </source>
</evidence>
<sequence>MLRLVPEKRLFLIAVDDPEEDGDDHASTDDSDHDHDSGSDEDIVDDEEARPSTHFINTKRTVKKKQSLAVKQSKKLAKLEAEMDMVDKDKVGPSRRSYTRKDAIFHAELGPFRRFSRKGKLANGLSLTHGQKQSFIGVTRDVVRWATRLRFLHSLFLKFVIVKLFDDATPFPKCLFHPRLFTSISQLFLGQPITNQPVIGAFAPTLTAMYDLFSHAYPHLNITPLGEVVDFQNFVVENFVERLWYITQKRLEMVIKGLKTSDVLSIAKFIVNSVIKIEEEEAIRTIEYEITGDLPTTMNQLKEDISVDLKSLAAVVAIGKCSPGQPSTDERRGHVDSAMLVWACHTKLGCRDTLDTLLAIARHLQCRGYTTNASDGPPLLPIKEKYITTHRHLFLHLMLVMDKFAADANADTIKAASEPQEMASKSWAYYELSKLKECKCLKRRVRSLLVRALAQAVNTGALFDSDRWPSLTEVTKHALSRLVSVTSKQIAWSKKCNQRRANAPSFLARCFYPHEHIRPPTIRLLGAYPTPSFRSIHLTLDDSALHPLLISAGLRSQFAKPGCTNAILKPGYFVNAGSLRK</sequence>
<feature type="compositionally biased region" description="Basic and acidic residues" evidence="2">
    <location>
        <begin position="24"/>
        <end position="38"/>
    </location>
</feature>
<feature type="region of interest" description="Disordered" evidence="2">
    <location>
        <begin position="14"/>
        <end position="49"/>
    </location>
</feature>
<accession>A0A1X2GSU2</accession>
<keyword evidence="1" id="KW-0175">Coiled coil</keyword>
<evidence type="ECO:0000313" key="3">
    <source>
        <dbReference type="EMBL" id="ORX59681.1"/>
    </source>
</evidence>
<gene>
    <name evidence="3" type="ORF">DM01DRAFT_1405184</name>
</gene>
<evidence type="ECO:0000256" key="2">
    <source>
        <dbReference type="SAM" id="MobiDB-lite"/>
    </source>
</evidence>
<reference evidence="3 4" key="1">
    <citation type="submission" date="2016-07" db="EMBL/GenBank/DDBJ databases">
        <title>Pervasive Adenine N6-methylation of Active Genes in Fungi.</title>
        <authorList>
            <consortium name="DOE Joint Genome Institute"/>
            <person name="Mondo S.J."/>
            <person name="Dannebaum R.O."/>
            <person name="Kuo R.C."/>
            <person name="Labutti K."/>
            <person name="Haridas S."/>
            <person name="Kuo A."/>
            <person name="Salamov A."/>
            <person name="Ahrendt S.R."/>
            <person name="Lipzen A."/>
            <person name="Sullivan W."/>
            <person name="Andreopoulos W.B."/>
            <person name="Clum A."/>
            <person name="Lindquist E."/>
            <person name="Daum C."/>
            <person name="Ramamoorthy G.K."/>
            <person name="Gryganskyi A."/>
            <person name="Culley D."/>
            <person name="Magnuson J.K."/>
            <person name="James T.Y."/>
            <person name="O'Malley M.A."/>
            <person name="Stajich J.E."/>
            <person name="Spatafora J.W."/>
            <person name="Visel A."/>
            <person name="Grigoriev I.V."/>
        </authorList>
    </citation>
    <scope>NUCLEOTIDE SEQUENCE [LARGE SCALE GENOMIC DNA]</scope>
    <source>
        <strain evidence="3 4">NRRL 3301</strain>
    </source>
</reference>
<comment type="caution">
    <text evidence="3">The sequence shown here is derived from an EMBL/GenBank/DDBJ whole genome shotgun (WGS) entry which is preliminary data.</text>
</comment>
<feature type="compositionally biased region" description="Acidic residues" evidence="2">
    <location>
        <begin position="39"/>
        <end position="48"/>
    </location>
</feature>
<proteinExistence type="predicted"/>
<feature type="coiled-coil region" evidence="1">
    <location>
        <begin position="62"/>
        <end position="89"/>
    </location>
</feature>
<evidence type="ECO:0000256" key="1">
    <source>
        <dbReference type="SAM" id="Coils"/>
    </source>
</evidence>
<dbReference type="EMBL" id="MCGT01000005">
    <property type="protein sequence ID" value="ORX59681.1"/>
    <property type="molecule type" value="Genomic_DNA"/>
</dbReference>
<protein>
    <submittedName>
        <fullName evidence="3">Uncharacterized protein</fullName>
    </submittedName>
</protein>
<keyword evidence="4" id="KW-1185">Reference proteome</keyword>